<evidence type="ECO:0000313" key="11">
    <source>
        <dbReference type="EMBL" id="CAI9783044.1"/>
    </source>
</evidence>
<sequence length="468" mass="54116">MAASAALTTVINKSVEIAAKPFGEIVSRSYRLKENMEWIERQMRHFKSCLKDAELKQGNHEVKNLINDMRDLALDIEDILDDYLQEIESHEKKGLFQFVKFAACILCYVCAASDFVQEIEKIKSRAQEIEDTRQRCRINLDTDGGDLSRLTFLELRGRFERMPSTIRNLKKLVTLDIQQADFNCGLPTTIFRMKHLKYLILGHDKTFESNKCTNLNVRNEVYLPNVETLYGMPGTILKASSLKNLSNLRELLLYEINDQCINVISGKTPISEKLHDLELVFTQNFERLNLSRYDRLAKLILGAESAFPLIKLDIIEFPPNLIYVGLLLMEFTEDPMKVLKELRKLELLELMYCIYSQSITMDFSGENSFPELRVLKINGSFPELIVDQRGMPKLNKFVCNQKDLNVPERLREIMVVEDLRSLTTIQEVEFFICSVLTILGYITGIIYALYAIVFVDCDRFRDDCYQLA</sequence>
<evidence type="ECO:0000313" key="12">
    <source>
        <dbReference type="Proteomes" id="UP000834106"/>
    </source>
</evidence>
<keyword evidence="3" id="KW-0677">Repeat</keyword>
<dbReference type="Gene3D" id="3.80.10.10">
    <property type="entry name" value="Ribonuclease Inhibitor"/>
    <property type="match status" value="1"/>
</dbReference>
<dbReference type="Pfam" id="PF23598">
    <property type="entry name" value="LRR_14"/>
    <property type="match status" value="1"/>
</dbReference>
<dbReference type="GO" id="GO:0005524">
    <property type="term" value="F:ATP binding"/>
    <property type="evidence" value="ECO:0007669"/>
    <property type="project" value="UniProtKB-KW"/>
</dbReference>
<evidence type="ECO:0000256" key="6">
    <source>
        <dbReference type="ARBA" id="ARBA00022840"/>
    </source>
</evidence>
<evidence type="ECO:0000256" key="5">
    <source>
        <dbReference type="ARBA" id="ARBA00022821"/>
    </source>
</evidence>
<accession>A0AAD2A7I8</accession>
<dbReference type="GO" id="GO:0016020">
    <property type="term" value="C:membrane"/>
    <property type="evidence" value="ECO:0007669"/>
    <property type="project" value="UniProtKB-SubCell"/>
</dbReference>
<dbReference type="Proteomes" id="UP000834106">
    <property type="component" value="Chromosome 19"/>
</dbReference>
<feature type="coiled-coil region" evidence="7">
    <location>
        <begin position="62"/>
        <end position="139"/>
    </location>
</feature>
<reference evidence="11" key="1">
    <citation type="submission" date="2023-05" db="EMBL/GenBank/DDBJ databases">
        <authorList>
            <person name="Huff M."/>
        </authorList>
    </citation>
    <scope>NUCLEOTIDE SEQUENCE</scope>
</reference>
<dbReference type="EMBL" id="OU503054">
    <property type="protein sequence ID" value="CAI9783044.1"/>
    <property type="molecule type" value="Genomic_DNA"/>
</dbReference>
<keyword evidence="2" id="KW-0433">Leucine-rich repeat</keyword>
<keyword evidence="12" id="KW-1185">Reference proteome</keyword>
<protein>
    <recommendedName>
        <fullName evidence="13">Rx N-terminal domain-containing protein</fullName>
    </recommendedName>
</protein>
<dbReference type="InterPro" id="IPR038005">
    <property type="entry name" value="RX-like_CC"/>
</dbReference>
<evidence type="ECO:0000256" key="2">
    <source>
        <dbReference type="ARBA" id="ARBA00022614"/>
    </source>
</evidence>
<dbReference type="GO" id="GO:0006952">
    <property type="term" value="P:defense response"/>
    <property type="evidence" value="ECO:0007669"/>
    <property type="project" value="UniProtKB-KW"/>
</dbReference>
<dbReference type="Pfam" id="PF18052">
    <property type="entry name" value="Rx_N"/>
    <property type="match status" value="1"/>
</dbReference>
<dbReference type="PANTHER" id="PTHR47186:SF57">
    <property type="entry name" value="OS02G0478300 PROTEIN"/>
    <property type="match status" value="1"/>
</dbReference>
<keyword evidence="8" id="KW-0812">Transmembrane</keyword>
<evidence type="ECO:0000259" key="9">
    <source>
        <dbReference type="Pfam" id="PF18052"/>
    </source>
</evidence>
<dbReference type="InterPro" id="IPR032675">
    <property type="entry name" value="LRR_dom_sf"/>
</dbReference>
<feature type="domain" description="Disease resistance N-terminal" evidence="9">
    <location>
        <begin position="7"/>
        <end position="94"/>
    </location>
</feature>
<gene>
    <name evidence="11" type="ORF">FPE_LOCUS30474</name>
</gene>
<evidence type="ECO:0000256" key="3">
    <source>
        <dbReference type="ARBA" id="ARBA00022737"/>
    </source>
</evidence>
<comment type="similarity">
    <text evidence="1">Belongs to the disease resistance NB-LRR family.</text>
</comment>
<evidence type="ECO:0000259" key="10">
    <source>
        <dbReference type="Pfam" id="PF23598"/>
    </source>
</evidence>
<keyword evidence="5" id="KW-0611">Plant defense</keyword>
<dbReference type="CDD" id="cd14798">
    <property type="entry name" value="RX-CC_like"/>
    <property type="match status" value="1"/>
</dbReference>
<feature type="domain" description="Disease resistance R13L4/SHOC-2-like LRR" evidence="10">
    <location>
        <begin position="130"/>
        <end position="432"/>
    </location>
</feature>
<dbReference type="InterPro" id="IPR041118">
    <property type="entry name" value="Rx_N"/>
</dbReference>
<evidence type="ECO:0000256" key="8">
    <source>
        <dbReference type="SAM" id="Phobius"/>
    </source>
</evidence>
<name>A0AAD2A7I8_9LAMI</name>
<keyword evidence="8" id="KW-1133">Transmembrane helix</keyword>
<evidence type="ECO:0000256" key="4">
    <source>
        <dbReference type="ARBA" id="ARBA00022741"/>
    </source>
</evidence>
<evidence type="ECO:0000256" key="7">
    <source>
        <dbReference type="SAM" id="Coils"/>
    </source>
</evidence>
<feature type="transmembrane region" description="Helical" evidence="8">
    <location>
        <begin position="428"/>
        <end position="453"/>
    </location>
</feature>
<keyword evidence="7" id="KW-0175">Coiled coil</keyword>
<dbReference type="SUPFAM" id="SSF52058">
    <property type="entry name" value="L domain-like"/>
    <property type="match status" value="1"/>
</dbReference>
<keyword evidence="8" id="KW-0472">Membrane</keyword>
<dbReference type="PANTHER" id="PTHR47186">
    <property type="entry name" value="LEUCINE-RICH REPEAT-CONTAINING PROTEIN 57"/>
    <property type="match status" value="1"/>
</dbReference>
<dbReference type="InterPro" id="IPR055414">
    <property type="entry name" value="LRR_R13L4/SHOC2-like"/>
</dbReference>
<organism evidence="11 12">
    <name type="scientific">Fraxinus pennsylvanica</name>
    <dbReference type="NCBI Taxonomy" id="56036"/>
    <lineage>
        <taxon>Eukaryota</taxon>
        <taxon>Viridiplantae</taxon>
        <taxon>Streptophyta</taxon>
        <taxon>Embryophyta</taxon>
        <taxon>Tracheophyta</taxon>
        <taxon>Spermatophyta</taxon>
        <taxon>Magnoliopsida</taxon>
        <taxon>eudicotyledons</taxon>
        <taxon>Gunneridae</taxon>
        <taxon>Pentapetalae</taxon>
        <taxon>asterids</taxon>
        <taxon>lamiids</taxon>
        <taxon>Lamiales</taxon>
        <taxon>Oleaceae</taxon>
        <taxon>Oleeae</taxon>
        <taxon>Fraxinus</taxon>
    </lineage>
</organism>
<evidence type="ECO:0008006" key="13">
    <source>
        <dbReference type="Google" id="ProtNLM"/>
    </source>
</evidence>
<keyword evidence="4" id="KW-0547">Nucleotide-binding</keyword>
<dbReference type="Gene3D" id="1.20.5.4130">
    <property type="match status" value="1"/>
</dbReference>
<dbReference type="AlphaFoldDB" id="A0AAD2A7I8"/>
<evidence type="ECO:0000256" key="1">
    <source>
        <dbReference type="ARBA" id="ARBA00008894"/>
    </source>
</evidence>
<keyword evidence="6" id="KW-0067">ATP-binding</keyword>
<proteinExistence type="inferred from homology"/>